<name>A7IDX3_XANP2</name>
<dbReference type="Proteomes" id="UP000002417">
    <property type="component" value="Chromosome"/>
</dbReference>
<dbReference type="Pfam" id="PF01048">
    <property type="entry name" value="PNP_UDP_1"/>
    <property type="match status" value="1"/>
</dbReference>
<evidence type="ECO:0000259" key="1">
    <source>
        <dbReference type="Pfam" id="PF01048"/>
    </source>
</evidence>
<evidence type="ECO:0000313" key="3">
    <source>
        <dbReference type="Proteomes" id="UP000002417"/>
    </source>
</evidence>
<dbReference type="EMBL" id="CP000781">
    <property type="protein sequence ID" value="ABS66216.1"/>
    <property type="molecule type" value="Genomic_DNA"/>
</dbReference>
<dbReference type="SUPFAM" id="SSF53167">
    <property type="entry name" value="Purine and uridine phosphorylases"/>
    <property type="match status" value="1"/>
</dbReference>
<dbReference type="GO" id="GO:0003824">
    <property type="term" value="F:catalytic activity"/>
    <property type="evidence" value="ECO:0007669"/>
    <property type="project" value="InterPro"/>
</dbReference>
<dbReference type="STRING" id="78245.Xaut_0965"/>
<reference evidence="2 3" key="1">
    <citation type="submission" date="2007-07" db="EMBL/GenBank/DDBJ databases">
        <title>Complete sequence of chromosome of Xanthobacter autotrophicus Py2.</title>
        <authorList>
            <consortium name="US DOE Joint Genome Institute"/>
            <person name="Copeland A."/>
            <person name="Lucas S."/>
            <person name="Lapidus A."/>
            <person name="Barry K."/>
            <person name="Glavina del Rio T."/>
            <person name="Hammon N."/>
            <person name="Israni S."/>
            <person name="Dalin E."/>
            <person name="Tice H."/>
            <person name="Pitluck S."/>
            <person name="Sims D."/>
            <person name="Brettin T."/>
            <person name="Bruce D."/>
            <person name="Detter J.C."/>
            <person name="Han C."/>
            <person name="Tapia R."/>
            <person name="Brainard J."/>
            <person name="Schmutz J."/>
            <person name="Larimer F."/>
            <person name="Land M."/>
            <person name="Hauser L."/>
            <person name="Kyrpides N."/>
            <person name="Kim E."/>
            <person name="Ensigns S.A."/>
            <person name="Richardson P."/>
        </authorList>
    </citation>
    <scope>NUCLEOTIDE SEQUENCE [LARGE SCALE GENOMIC DNA]</scope>
    <source>
        <strain evidence="3">ATCC BAA-1158 / Py2</strain>
    </source>
</reference>
<dbReference type="CDD" id="cd09007">
    <property type="entry name" value="NP-I_spr0068"/>
    <property type="match status" value="1"/>
</dbReference>
<dbReference type="Gene3D" id="3.40.50.1580">
    <property type="entry name" value="Nucleoside phosphorylase domain"/>
    <property type="match status" value="1"/>
</dbReference>
<dbReference type="OrthoDB" id="7945729at2"/>
<dbReference type="GO" id="GO:0009116">
    <property type="term" value="P:nucleoside metabolic process"/>
    <property type="evidence" value="ECO:0007669"/>
    <property type="project" value="InterPro"/>
</dbReference>
<accession>A7IDX3</accession>
<dbReference type="InterPro" id="IPR035994">
    <property type="entry name" value="Nucleoside_phosphorylase_sf"/>
</dbReference>
<organism evidence="2 3">
    <name type="scientific">Xanthobacter autotrophicus (strain ATCC BAA-1158 / Py2)</name>
    <dbReference type="NCBI Taxonomy" id="78245"/>
    <lineage>
        <taxon>Bacteria</taxon>
        <taxon>Pseudomonadati</taxon>
        <taxon>Pseudomonadota</taxon>
        <taxon>Alphaproteobacteria</taxon>
        <taxon>Hyphomicrobiales</taxon>
        <taxon>Xanthobacteraceae</taxon>
        <taxon>Xanthobacter</taxon>
    </lineage>
</organism>
<dbReference type="InterPro" id="IPR000845">
    <property type="entry name" value="Nucleoside_phosphorylase_d"/>
</dbReference>
<feature type="domain" description="Nucleoside phosphorylase" evidence="1">
    <location>
        <begin position="115"/>
        <end position="275"/>
    </location>
</feature>
<keyword evidence="3" id="KW-1185">Reference proteome</keyword>
<proteinExistence type="predicted"/>
<dbReference type="KEGG" id="xau:Xaut_0965"/>
<evidence type="ECO:0000313" key="2">
    <source>
        <dbReference type="EMBL" id="ABS66216.1"/>
    </source>
</evidence>
<gene>
    <name evidence="2" type="ordered locus">Xaut_0965</name>
</gene>
<dbReference type="AlphaFoldDB" id="A7IDX3"/>
<dbReference type="HOGENOM" id="CLU_068457_1_0_5"/>
<sequence length="292" mass="31688">MLLQPLHEPDDTKWPVRSPLPSGFLPLIERADHRAPSVFRPENMMREARRQKGLAAGPVPRIVLLDPDGDMVDYVRAHRAARRSPVWACYHTDMWEWEEEGLAFGIVGYAVGSSFSVLVAEQAFVCGCELLISIASAGQIADHAPPSYHILIDRALRDEGTSYHYLPASPFVAADPDLIAMARRAFAPAEGPVLTGATWTTDAPFRETEAAIARRKAEGLLAVEMEAAALYAFARAQGRPVLCLAHVTNQLGCVDGDFEKGDHNGASRSIALAAAFALAWDAHALVEAPASR</sequence>
<dbReference type="PhylomeDB" id="A7IDX3"/>
<dbReference type="eggNOG" id="COG2820">
    <property type="taxonomic scope" value="Bacteria"/>
</dbReference>
<protein>
    <submittedName>
        <fullName evidence="2">Purine or other phosphorylase family 1</fullName>
    </submittedName>
</protein>